<dbReference type="EMBL" id="JAWLKI010000012">
    <property type="protein sequence ID" value="MDV6308199.1"/>
    <property type="molecule type" value="Genomic_DNA"/>
</dbReference>
<organism evidence="2 4">
    <name type="scientific">Gordonia amicalis</name>
    <dbReference type="NCBI Taxonomy" id="89053"/>
    <lineage>
        <taxon>Bacteria</taxon>
        <taxon>Bacillati</taxon>
        <taxon>Actinomycetota</taxon>
        <taxon>Actinomycetes</taxon>
        <taxon>Mycobacteriales</taxon>
        <taxon>Gordoniaceae</taxon>
        <taxon>Gordonia</taxon>
    </lineage>
</organism>
<accession>A0AAE4R261</accession>
<gene>
    <name evidence="1" type="ORF">R3P94_12880</name>
    <name evidence="2" type="ORF">R3Q15_08815</name>
</gene>
<dbReference type="EMBL" id="JAWLKH010000007">
    <property type="protein sequence ID" value="MDV6311990.1"/>
    <property type="molecule type" value="Genomic_DNA"/>
</dbReference>
<dbReference type="Proteomes" id="UP001185779">
    <property type="component" value="Unassembled WGS sequence"/>
</dbReference>
<dbReference type="Proteomes" id="UP001185922">
    <property type="component" value="Unassembled WGS sequence"/>
</dbReference>
<evidence type="ECO:0000313" key="3">
    <source>
        <dbReference type="Proteomes" id="UP001185779"/>
    </source>
</evidence>
<dbReference type="RefSeq" id="WP_157753357.1">
    <property type="nucleotide sequence ID" value="NZ_JANJEV010000001.1"/>
</dbReference>
<evidence type="ECO:0000313" key="4">
    <source>
        <dbReference type="Proteomes" id="UP001185922"/>
    </source>
</evidence>
<dbReference type="AlphaFoldDB" id="A0AAE4R261"/>
<protein>
    <submittedName>
        <fullName evidence="2">Uncharacterized protein</fullName>
    </submittedName>
</protein>
<name>A0AAE4R261_9ACTN</name>
<keyword evidence="3" id="KW-1185">Reference proteome</keyword>
<proteinExistence type="predicted"/>
<sequence>MSSKVAVHGRTIIRNVRVFDRPSEGLINGTDPLTEGDAERIFKNL</sequence>
<evidence type="ECO:0000313" key="1">
    <source>
        <dbReference type="EMBL" id="MDV6308199.1"/>
    </source>
</evidence>
<reference evidence="2 3" key="1">
    <citation type="submission" date="2023-10" db="EMBL/GenBank/DDBJ databases">
        <title>Development of a sustainable strategy for remediation of hydrocarbon-contaminated territories based on the waste exchange concept.</title>
        <authorList>
            <person name="Krivoruchko A."/>
        </authorList>
    </citation>
    <scope>NUCLEOTIDE SEQUENCE</scope>
    <source>
        <strain evidence="1 3">IEGM 1266</strain>
        <strain evidence="2">IEGM 1279</strain>
    </source>
</reference>
<comment type="caution">
    <text evidence="2">The sequence shown here is derived from an EMBL/GenBank/DDBJ whole genome shotgun (WGS) entry which is preliminary data.</text>
</comment>
<evidence type="ECO:0000313" key="2">
    <source>
        <dbReference type="EMBL" id="MDV6311990.1"/>
    </source>
</evidence>